<evidence type="ECO:0000313" key="1">
    <source>
        <dbReference type="EMBL" id="CZT05548.1"/>
    </source>
</evidence>
<sequence>MVFITSKVAIRSENFDRFLVIDGDGISSFVEPGFGNVTSSKTLGPLSTLYMDRYNNNTVAIRAPNHPGVFLRLDADDKNEHTFGWAWEGFGVANCQYSKENLPARGGKETFEIVAHPDGAVSFRSVAYPGAYLRMDDVGKVNCQWYGEGRPSSRSWELFKVILLE</sequence>
<dbReference type="Gene3D" id="2.80.10.50">
    <property type="match status" value="1"/>
</dbReference>
<name>A0A1E1L7C2_9HELO</name>
<dbReference type="InterPro" id="IPR008999">
    <property type="entry name" value="Actin-crosslinking"/>
</dbReference>
<proteinExistence type="predicted"/>
<dbReference type="InParanoid" id="A0A1E1L7C2"/>
<dbReference type="CDD" id="cd00257">
    <property type="entry name" value="beta-trefoil_FSCN-like"/>
    <property type="match status" value="1"/>
</dbReference>
<gene>
    <name evidence="1" type="ORF">RCO7_08441</name>
</gene>
<organism evidence="1 2">
    <name type="scientific">Rhynchosporium graminicola</name>
    <dbReference type="NCBI Taxonomy" id="2792576"/>
    <lineage>
        <taxon>Eukaryota</taxon>
        <taxon>Fungi</taxon>
        <taxon>Dikarya</taxon>
        <taxon>Ascomycota</taxon>
        <taxon>Pezizomycotina</taxon>
        <taxon>Leotiomycetes</taxon>
        <taxon>Helotiales</taxon>
        <taxon>Ploettnerulaceae</taxon>
        <taxon>Rhynchosporium</taxon>
    </lineage>
</organism>
<evidence type="ECO:0000313" key="2">
    <source>
        <dbReference type="Proteomes" id="UP000178129"/>
    </source>
</evidence>
<protein>
    <submittedName>
        <fullName evidence="1">Uncharacterized protein</fullName>
    </submittedName>
</protein>
<comment type="caution">
    <text evidence="1">The sequence shown here is derived from an EMBL/GenBank/DDBJ whole genome shotgun (WGS) entry which is preliminary data.</text>
</comment>
<dbReference type="SUPFAM" id="SSF50405">
    <property type="entry name" value="Actin-crosslinking proteins"/>
    <property type="match status" value="1"/>
</dbReference>
<dbReference type="Proteomes" id="UP000178129">
    <property type="component" value="Unassembled WGS sequence"/>
</dbReference>
<keyword evidence="2" id="KW-1185">Reference proteome</keyword>
<accession>A0A1E1L7C2</accession>
<dbReference type="AlphaFoldDB" id="A0A1E1L7C2"/>
<dbReference type="EMBL" id="FJUW01000035">
    <property type="protein sequence ID" value="CZT05548.1"/>
    <property type="molecule type" value="Genomic_DNA"/>
</dbReference>
<reference evidence="2" key="1">
    <citation type="submission" date="2016-03" db="EMBL/GenBank/DDBJ databases">
        <authorList>
            <person name="Ploux O."/>
        </authorList>
    </citation>
    <scope>NUCLEOTIDE SEQUENCE [LARGE SCALE GENOMIC DNA]</scope>
    <source>
        <strain evidence="2">UK7</strain>
    </source>
</reference>